<reference evidence="2" key="1">
    <citation type="journal article" date="2019" name="PLoS Negl. Trop. Dis.">
        <title>Revisiting the worldwide diversity of Leptospira species in the environment.</title>
        <authorList>
            <person name="Vincent A.T."/>
            <person name="Schiettekatte O."/>
            <person name="Bourhy P."/>
            <person name="Veyrier F.J."/>
            <person name="Picardeau M."/>
        </authorList>
    </citation>
    <scope>NUCLEOTIDE SEQUENCE [LARGE SCALE GENOMIC DNA]</scope>
    <source>
        <strain evidence="2">201702455</strain>
    </source>
</reference>
<dbReference type="RefSeq" id="WP_135649416.1">
    <property type="nucleotide sequence ID" value="NZ_RQGF01000026.1"/>
</dbReference>
<feature type="transmembrane region" description="Helical" evidence="1">
    <location>
        <begin position="12"/>
        <end position="32"/>
    </location>
</feature>
<sequence>MENLILEDQMIYTIIASIELFCLSAALAYYSYLRIFRTSAVQNWIVNGEQTEIAKLAAADSSTIYRIKFIGVVVLMMSLVCLFLMLRPLWFHLKN</sequence>
<keyword evidence="1" id="KW-1133">Transmembrane helix</keyword>
<dbReference type="AlphaFoldDB" id="A0A4V3JRR2"/>
<name>A0A4V3JRR2_9LEPT</name>
<dbReference type="EMBL" id="RQGF01000026">
    <property type="protein sequence ID" value="TGL61381.1"/>
    <property type="molecule type" value="Genomic_DNA"/>
</dbReference>
<proteinExistence type="predicted"/>
<feature type="transmembrane region" description="Helical" evidence="1">
    <location>
        <begin position="69"/>
        <end position="90"/>
    </location>
</feature>
<evidence type="ECO:0000313" key="3">
    <source>
        <dbReference type="Proteomes" id="UP000297762"/>
    </source>
</evidence>
<dbReference type="Proteomes" id="UP000297762">
    <property type="component" value="Unassembled WGS sequence"/>
</dbReference>
<dbReference type="OrthoDB" id="9960882at2"/>
<accession>A0A4V3JRR2</accession>
<keyword evidence="1" id="KW-0812">Transmembrane</keyword>
<keyword evidence="3" id="KW-1185">Reference proteome</keyword>
<evidence type="ECO:0000256" key="1">
    <source>
        <dbReference type="SAM" id="Phobius"/>
    </source>
</evidence>
<organism evidence="2 3">
    <name type="scientific">Leptospira sarikeiensis</name>
    <dbReference type="NCBI Taxonomy" id="2484943"/>
    <lineage>
        <taxon>Bacteria</taxon>
        <taxon>Pseudomonadati</taxon>
        <taxon>Spirochaetota</taxon>
        <taxon>Spirochaetia</taxon>
        <taxon>Leptospirales</taxon>
        <taxon>Leptospiraceae</taxon>
        <taxon>Leptospira</taxon>
    </lineage>
</organism>
<keyword evidence="1" id="KW-0472">Membrane</keyword>
<comment type="caution">
    <text evidence="2">The sequence shown here is derived from an EMBL/GenBank/DDBJ whole genome shotgun (WGS) entry which is preliminary data.</text>
</comment>
<gene>
    <name evidence="2" type="ORF">EHQ64_10355</name>
</gene>
<protein>
    <submittedName>
        <fullName evidence="2">Uncharacterized protein</fullName>
    </submittedName>
</protein>
<evidence type="ECO:0000313" key="2">
    <source>
        <dbReference type="EMBL" id="TGL61381.1"/>
    </source>
</evidence>